<feature type="transmembrane region" description="Helical" evidence="1">
    <location>
        <begin position="79"/>
        <end position="99"/>
    </location>
</feature>
<evidence type="ECO:0000313" key="2">
    <source>
        <dbReference type="EMBL" id="ERN08067.1"/>
    </source>
</evidence>
<dbReference type="EMBL" id="KI393609">
    <property type="protein sequence ID" value="ERN08067.1"/>
    <property type="molecule type" value="Genomic_DNA"/>
</dbReference>
<dbReference type="AlphaFoldDB" id="W1PDP8"/>
<protein>
    <submittedName>
        <fullName evidence="2">Uncharacterized protein</fullName>
    </submittedName>
</protein>
<feature type="transmembrane region" description="Helical" evidence="1">
    <location>
        <begin position="39"/>
        <end position="58"/>
    </location>
</feature>
<keyword evidence="1" id="KW-0472">Membrane</keyword>
<dbReference type="Proteomes" id="UP000017836">
    <property type="component" value="Unassembled WGS sequence"/>
</dbReference>
<feature type="transmembrane region" description="Helical" evidence="1">
    <location>
        <begin position="12"/>
        <end position="33"/>
    </location>
</feature>
<keyword evidence="1" id="KW-1133">Transmembrane helix</keyword>
<proteinExistence type="predicted"/>
<evidence type="ECO:0000313" key="3">
    <source>
        <dbReference type="Proteomes" id="UP000017836"/>
    </source>
</evidence>
<accession>W1PDP8</accession>
<organism evidence="2 3">
    <name type="scientific">Amborella trichopoda</name>
    <dbReference type="NCBI Taxonomy" id="13333"/>
    <lineage>
        <taxon>Eukaryota</taxon>
        <taxon>Viridiplantae</taxon>
        <taxon>Streptophyta</taxon>
        <taxon>Embryophyta</taxon>
        <taxon>Tracheophyta</taxon>
        <taxon>Spermatophyta</taxon>
        <taxon>Magnoliopsida</taxon>
        <taxon>Amborellales</taxon>
        <taxon>Amborellaceae</taxon>
        <taxon>Amborella</taxon>
    </lineage>
</organism>
<keyword evidence="1" id="KW-0812">Transmembrane</keyword>
<evidence type="ECO:0000256" key="1">
    <source>
        <dbReference type="SAM" id="Phobius"/>
    </source>
</evidence>
<dbReference type="HOGENOM" id="CLU_2076254_0_0_1"/>
<sequence length="118" mass="13185">MAMITTSGTMISMVPMTMINTSSAVTSMVPMAIITTSSAVISGVPMAMITTYIIWTIIKAFNFNRPMILTLDIRHTANRFSVMLMFIVWLMAVYLFTYMSSECELCIEVCKMLITGQN</sequence>
<reference evidence="3" key="1">
    <citation type="journal article" date="2013" name="Science">
        <title>The Amborella genome and the evolution of flowering plants.</title>
        <authorList>
            <consortium name="Amborella Genome Project"/>
        </authorList>
    </citation>
    <scope>NUCLEOTIDE SEQUENCE [LARGE SCALE GENOMIC DNA]</scope>
</reference>
<keyword evidence="3" id="KW-1185">Reference proteome</keyword>
<gene>
    <name evidence="2" type="ORF">AMTR_s00012p00264080</name>
</gene>
<dbReference type="Gramene" id="ERN08067">
    <property type="protein sequence ID" value="ERN08067"/>
    <property type="gene ID" value="AMTR_s00012p00264080"/>
</dbReference>
<name>W1PDP8_AMBTC</name>